<dbReference type="FunFam" id="3.30.70.240:FF:000001">
    <property type="entry name" value="Elongation factor G"/>
    <property type="match status" value="1"/>
</dbReference>
<dbReference type="EMBL" id="CP042425">
    <property type="protein sequence ID" value="QEL17197.1"/>
    <property type="molecule type" value="Genomic_DNA"/>
</dbReference>
<dbReference type="Pfam" id="PF22042">
    <property type="entry name" value="EF-G_D2"/>
    <property type="match status" value="1"/>
</dbReference>
<dbReference type="GO" id="GO:0003924">
    <property type="term" value="F:GTPase activity"/>
    <property type="evidence" value="ECO:0007669"/>
    <property type="project" value="InterPro"/>
</dbReference>
<dbReference type="InterPro" id="IPR005517">
    <property type="entry name" value="Transl_elong_EFG/EF2_IV"/>
</dbReference>
<feature type="domain" description="Tr-type G" evidence="5">
    <location>
        <begin position="7"/>
        <end position="267"/>
    </location>
</feature>
<dbReference type="InterPro" id="IPR000795">
    <property type="entry name" value="T_Tr_GTP-bd_dom"/>
</dbReference>
<dbReference type="InterPro" id="IPR009022">
    <property type="entry name" value="EFG_III"/>
</dbReference>
<dbReference type="InterPro" id="IPR041095">
    <property type="entry name" value="EFG_II"/>
</dbReference>
<dbReference type="SMART" id="SM00889">
    <property type="entry name" value="EFG_IV"/>
    <property type="match status" value="1"/>
</dbReference>
<dbReference type="InterPro" id="IPR020568">
    <property type="entry name" value="Ribosomal_Su5_D2-typ_SF"/>
</dbReference>
<dbReference type="PANTHER" id="PTHR43261:SF6">
    <property type="entry name" value="ELONGATION FACTOR G-LIKE PROTEIN"/>
    <property type="match status" value="1"/>
</dbReference>
<dbReference type="SUPFAM" id="SSF54211">
    <property type="entry name" value="Ribosomal protein S5 domain 2-like"/>
    <property type="match status" value="1"/>
</dbReference>
<keyword evidence="6" id="KW-0648">Protein biosynthesis</keyword>
<dbReference type="PANTHER" id="PTHR43261">
    <property type="entry name" value="TRANSLATION ELONGATION FACTOR G-RELATED"/>
    <property type="match status" value="1"/>
</dbReference>
<keyword evidence="6" id="KW-0251">Elongation factor</keyword>
<dbReference type="Gene3D" id="2.40.30.10">
    <property type="entry name" value="Translation factors"/>
    <property type="match status" value="1"/>
</dbReference>
<keyword evidence="7" id="KW-1185">Reference proteome</keyword>
<dbReference type="InterPro" id="IPR027417">
    <property type="entry name" value="P-loop_NTPase"/>
</dbReference>
<dbReference type="CDD" id="cd01434">
    <property type="entry name" value="EFG_mtEFG1_IV"/>
    <property type="match status" value="1"/>
</dbReference>
<dbReference type="KEGG" id="lrs:PX52LOC_04180"/>
<dbReference type="Pfam" id="PF03764">
    <property type="entry name" value="EFG_IV"/>
    <property type="match status" value="2"/>
</dbReference>
<dbReference type="OrthoDB" id="9804431at2"/>
<dbReference type="GO" id="GO:0005525">
    <property type="term" value="F:GTP binding"/>
    <property type="evidence" value="ECO:0007669"/>
    <property type="project" value="UniProtKB-KW"/>
</dbReference>
<dbReference type="Pfam" id="PF00679">
    <property type="entry name" value="EFG_C"/>
    <property type="match status" value="1"/>
</dbReference>
<evidence type="ECO:0000256" key="2">
    <source>
        <dbReference type="ARBA" id="ARBA00022741"/>
    </source>
</evidence>
<dbReference type="NCBIfam" id="NF009381">
    <property type="entry name" value="PRK12740.1-5"/>
    <property type="match status" value="1"/>
</dbReference>
<keyword evidence="3" id="KW-0342">GTP-binding</keyword>
<dbReference type="RefSeq" id="WP_149111840.1">
    <property type="nucleotide sequence ID" value="NZ_CP042425.1"/>
</dbReference>
<organism evidence="6 7">
    <name type="scientific">Limnoglobus roseus</name>
    <dbReference type="NCBI Taxonomy" id="2598579"/>
    <lineage>
        <taxon>Bacteria</taxon>
        <taxon>Pseudomonadati</taxon>
        <taxon>Planctomycetota</taxon>
        <taxon>Planctomycetia</taxon>
        <taxon>Gemmatales</taxon>
        <taxon>Gemmataceae</taxon>
        <taxon>Limnoglobus</taxon>
    </lineage>
</organism>
<dbReference type="InterPro" id="IPR035649">
    <property type="entry name" value="EFG_V"/>
</dbReference>
<dbReference type="Proteomes" id="UP000324974">
    <property type="component" value="Chromosome"/>
</dbReference>
<evidence type="ECO:0000256" key="3">
    <source>
        <dbReference type="ARBA" id="ARBA00023134"/>
    </source>
</evidence>
<dbReference type="Gene3D" id="3.30.70.240">
    <property type="match status" value="1"/>
</dbReference>
<dbReference type="SUPFAM" id="SSF52540">
    <property type="entry name" value="P-loop containing nucleoside triphosphate hydrolases"/>
    <property type="match status" value="1"/>
</dbReference>
<dbReference type="PROSITE" id="PS51722">
    <property type="entry name" value="G_TR_2"/>
    <property type="match status" value="1"/>
</dbReference>
<evidence type="ECO:0000256" key="4">
    <source>
        <dbReference type="ARBA" id="ARBA00024731"/>
    </source>
</evidence>
<comment type="function">
    <text evidence="4">Catalyzes the GTP-dependent ribosomal translocation step during translation elongation. During this step, the ribosome changes from the pre-translocational (PRE) to the post-translocational (POST) state as the newly formed A-site-bound peptidyl-tRNA and P-site-bound deacylated tRNA move to the P and E sites, respectively. Catalyzes the coordinated movement of the two tRNA molecules, the mRNA and conformational changes in the ribosome.</text>
</comment>
<dbReference type="InterPro" id="IPR053905">
    <property type="entry name" value="EF-G-like_DII"/>
</dbReference>
<protein>
    <recommendedName>
        <fullName evidence="1">Elongation factor G</fullName>
    </recommendedName>
</protein>
<gene>
    <name evidence="6" type="ORF">PX52LOC_04180</name>
</gene>
<dbReference type="InterPro" id="IPR009000">
    <property type="entry name" value="Transl_B-barrel_sf"/>
</dbReference>
<sequence length="713" mass="78131">MSKHLVDDVRDIALVGHRAAGKTSLADALLFEAHAVDRLGSVDDGTSAGDTDEDEKRHHFSIDTHVLHAEHGGKHLNILDAPGTPDFIGAMIEALSAVETAAVVVCAVNGIQVNTRRMFHEAGRLGLARIFIINKVDADKIDFEGVVGNIRETFGKNCVLFNMPNNVGPNFNSVIDLVHKPTGTPTTHPYDQKKARIELMEAVVEVDEALMEKYLTAGSISDAELEEAIPKCIAAGYVVPIFCTSAKKDRGVKELLDGLEKFGLSPAMSRKKLEGKLFGTNGSTKNAEPTDTAEFLGQVFKVVNDRYVGHLSFIRVLSGTLTPNHTVIDLNNGKSIRVGQLLQVKGKSHEPIQEAVPGDIIAVAKVEGLHVGDTVAFRADAPKMPEMGFPSPMFGVAVEPKTRGDETKIAAGLHKIAEEDPTLRITHDPQTHELVVSGVSQLHLEVIRERLKHRFDVEVVTKDPKIPYRETIQAKGEGDYKHKKQTGGRGQFAEVHLRVFPLSRDIKTQEQLEKEFANRSNFEKLRTVHYDPAMNFAFLDHIVGGTIPNNFIPAIEKGVREMMDRGALAGYRMQDIAVEVYFGKYHDVDSSEAAFKTAARYAFKKAFMAARPTLLEPIVKLDITTPSKFTGAVLGDLPTKRAHVENQDTLPGDLNMIQARAPLGEVARYAAQLGGMTQGQGSYAMELSHYETVPAAVQQQVVAKSQLKELEDE</sequence>
<dbReference type="Pfam" id="PF00009">
    <property type="entry name" value="GTP_EFTU"/>
    <property type="match status" value="1"/>
</dbReference>
<dbReference type="InterPro" id="IPR047872">
    <property type="entry name" value="EFG_IV"/>
</dbReference>
<dbReference type="CDD" id="cd04088">
    <property type="entry name" value="EFG_mtEFG_II"/>
    <property type="match status" value="1"/>
</dbReference>
<reference evidence="7" key="1">
    <citation type="submission" date="2019-08" db="EMBL/GenBank/DDBJ databases">
        <title>Limnoglobus roseus gen. nov., sp. nov., a novel freshwater planctomycete with a giant genome from the family Gemmataceae.</title>
        <authorList>
            <person name="Kulichevskaya I.S."/>
            <person name="Naumoff D.G."/>
            <person name="Miroshnikov K."/>
            <person name="Ivanova A."/>
            <person name="Philippov D.A."/>
            <person name="Hakobyan A."/>
            <person name="Rijpstra I.C."/>
            <person name="Sinninghe Damste J.S."/>
            <person name="Liesack W."/>
            <person name="Dedysh S.N."/>
        </authorList>
    </citation>
    <scope>NUCLEOTIDE SEQUENCE [LARGE SCALE GENOMIC DNA]</scope>
    <source>
        <strain evidence="7">PX52</strain>
    </source>
</reference>
<dbReference type="Pfam" id="PF14492">
    <property type="entry name" value="EFG_III"/>
    <property type="match status" value="1"/>
</dbReference>
<evidence type="ECO:0000313" key="7">
    <source>
        <dbReference type="Proteomes" id="UP000324974"/>
    </source>
</evidence>
<dbReference type="AlphaFoldDB" id="A0A5C1AGC1"/>
<evidence type="ECO:0000313" key="6">
    <source>
        <dbReference type="EMBL" id="QEL17197.1"/>
    </source>
</evidence>
<dbReference type="SUPFAM" id="SSF50447">
    <property type="entry name" value="Translation proteins"/>
    <property type="match status" value="1"/>
</dbReference>
<dbReference type="InterPro" id="IPR014721">
    <property type="entry name" value="Ribsml_uS5_D2-typ_fold_subgr"/>
</dbReference>
<accession>A0A5C1AGC1</accession>
<evidence type="ECO:0000259" key="5">
    <source>
        <dbReference type="PROSITE" id="PS51722"/>
    </source>
</evidence>
<dbReference type="InterPro" id="IPR000640">
    <property type="entry name" value="EFG_V-like"/>
</dbReference>
<name>A0A5C1AGC1_9BACT</name>
<dbReference type="GO" id="GO:0003746">
    <property type="term" value="F:translation elongation factor activity"/>
    <property type="evidence" value="ECO:0007669"/>
    <property type="project" value="UniProtKB-KW"/>
</dbReference>
<keyword evidence="2" id="KW-0547">Nucleotide-binding</keyword>
<dbReference type="Gene3D" id="3.30.70.870">
    <property type="entry name" value="Elongation Factor G (Translational Gtpase), domain 3"/>
    <property type="match status" value="1"/>
</dbReference>
<dbReference type="SUPFAM" id="SSF54980">
    <property type="entry name" value="EF-G C-terminal domain-like"/>
    <property type="match status" value="2"/>
</dbReference>
<dbReference type="CDD" id="cd03713">
    <property type="entry name" value="EFG_mtEFG_C"/>
    <property type="match status" value="1"/>
</dbReference>
<proteinExistence type="predicted"/>
<dbReference type="Gene3D" id="3.40.50.300">
    <property type="entry name" value="P-loop containing nucleotide triphosphate hydrolases"/>
    <property type="match status" value="1"/>
</dbReference>
<dbReference type="Gene3D" id="3.30.230.10">
    <property type="match status" value="1"/>
</dbReference>
<dbReference type="GO" id="GO:0032790">
    <property type="term" value="P:ribosome disassembly"/>
    <property type="evidence" value="ECO:0007669"/>
    <property type="project" value="TreeGrafter"/>
</dbReference>
<dbReference type="CDD" id="cd16262">
    <property type="entry name" value="EFG_III"/>
    <property type="match status" value="1"/>
</dbReference>
<dbReference type="SMART" id="SM00838">
    <property type="entry name" value="EFG_C"/>
    <property type="match status" value="1"/>
</dbReference>
<dbReference type="InterPro" id="IPR035647">
    <property type="entry name" value="EFG_III/V"/>
</dbReference>
<evidence type="ECO:0000256" key="1">
    <source>
        <dbReference type="ARBA" id="ARBA00017872"/>
    </source>
</evidence>